<evidence type="ECO:0000259" key="3">
    <source>
        <dbReference type="Pfam" id="PF07833"/>
    </source>
</evidence>
<dbReference type="Pfam" id="PF07833">
    <property type="entry name" value="Cu_amine_oxidN1"/>
    <property type="match status" value="1"/>
</dbReference>
<proteinExistence type="predicted"/>
<dbReference type="InterPro" id="IPR012854">
    <property type="entry name" value="Cu_amine_oxidase-like_N"/>
</dbReference>
<feature type="region of interest" description="Disordered" evidence="1">
    <location>
        <begin position="143"/>
        <end position="162"/>
    </location>
</feature>
<feature type="chain" id="PRO_5038823171" description="Copper amine oxidase-like N-terminal domain-containing protein" evidence="2">
    <location>
        <begin position="25"/>
        <end position="462"/>
    </location>
</feature>
<organism evidence="4 5">
    <name type="scientific">Paenibacillus azoreducens</name>
    <dbReference type="NCBI Taxonomy" id="116718"/>
    <lineage>
        <taxon>Bacteria</taxon>
        <taxon>Bacillati</taxon>
        <taxon>Bacillota</taxon>
        <taxon>Bacilli</taxon>
        <taxon>Bacillales</taxon>
        <taxon>Paenibacillaceae</taxon>
        <taxon>Paenibacillus</taxon>
    </lineage>
</organism>
<feature type="compositionally biased region" description="Polar residues" evidence="1">
    <location>
        <begin position="144"/>
        <end position="162"/>
    </location>
</feature>
<evidence type="ECO:0000256" key="1">
    <source>
        <dbReference type="SAM" id="MobiDB-lite"/>
    </source>
</evidence>
<comment type="caution">
    <text evidence="4">The sequence shown here is derived from an EMBL/GenBank/DDBJ whole genome shotgun (WGS) entry which is preliminary data.</text>
</comment>
<evidence type="ECO:0000313" key="5">
    <source>
        <dbReference type="Proteomes" id="UP000682811"/>
    </source>
</evidence>
<accession>A0A919YFN3</accession>
<evidence type="ECO:0000313" key="4">
    <source>
        <dbReference type="EMBL" id="GIO49589.1"/>
    </source>
</evidence>
<feature type="signal peptide" evidence="2">
    <location>
        <begin position="1"/>
        <end position="24"/>
    </location>
</feature>
<protein>
    <recommendedName>
        <fullName evidence="3">Copper amine oxidase-like N-terminal domain-containing protein</fullName>
    </recommendedName>
</protein>
<reference evidence="4 5" key="1">
    <citation type="submission" date="2021-03" db="EMBL/GenBank/DDBJ databases">
        <title>Antimicrobial resistance genes in bacteria isolated from Japanese honey, and their potential for conferring macrolide and lincosamide resistance in the American foulbrood pathogen Paenibacillus larvae.</title>
        <authorList>
            <person name="Okamoto M."/>
            <person name="Kumagai M."/>
            <person name="Kanamori H."/>
            <person name="Takamatsu D."/>
        </authorList>
    </citation>
    <scope>NUCLEOTIDE SEQUENCE [LARGE SCALE GENOMIC DNA]</scope>
    <source>
        <strain evidence="4 5">J34TS1</strain>
    </source>
</reference>
<feature type="domain" description="Copper amine oxidase-like N-terminal" evidence="3">
    <location>
        <begin position="330"/>
        <end position="451"/>
    </location>
</feature>
<keyword evidence="5" id="KW-1185">Reference proteome</keyword>
<name>A0A919YFN3_9BACL</name>
<gene>
    <name evidence="4" type="ORF">J34TS1_43540</name>
</gene>
<dbReference type="Proteomes" id="UP000682811">
    <property type="component" value="Unassembled WGS sequence"/>
</dbReference>
<keyword evidence="2" id="KW-0732">Signal</keyword>
<evidence type="ECO:0000256" key="2">
    <source>
        <dbReference type="SAM" id="SignalP"/>
    </source>
</evidence>
<dbReference type="EMBL" id="BORT01000023">
    <property type="protein sequence ID" value="GIO49589.1"/>
    <property type="molecule type" value="Genomic_DNA"/>
</dbReference>
<sequence>MKKISMMLVLSLVISLFTSLTVMAESGAKVETKQGGYVSISNVTDKKQFIDEGSGVGDTVFVSDKPVTLTITGKDPHPSISFLPDAKLGGESFIMGEASEDIAVKGSTVSLSKKGYYGVNVRFGSEFSPDTVAEFVVQIVGEGTASNDPKTNSESGNSEAEQGMSTVNVLNENSGYKIKFPSSSLKLQKVKGNDDEIGGFEVSAITLKTPKFEKDSNVFLFDLVTTNSKAHSVYVSVDSYFGGQMKYVDEEFKDGKVSVYMPSVTFESVVTDDVLVASIEVYDKDRNVIDSFKNIYFMYEGFNRYKVVDADTNQSSKPVSAKPTASKVIVNGKEVSFEAYNINNNNFFKLRDIASVVNGTEKQFEVKWDGAKNAISLLSGKAYTPAGGELKVSAKPATKEAKPTSSTLYIDGKEVSLVAYTIDGNNYFKLRDIAKAFNIGVTWDSKTNTVGIDTKIDYKDEE</sequence>
<dbReference type="AlphaFoldDB" id="A0A919YFN3"/>
<dbReference type="RefSeq" id="WP_212980039.1">
    <property type="nucleotide sequence ID" value="NZ_AP025343.1"/>
</dbReference>